<evidence type="ECO:0000256" key="5">
    <source>
        <dbReference type="ARBA" id="ARBA00023128"/>
    </source>
</evidence>
<dbReference type="PANTHER" id="PTHR48417:SF1">
    <property type="entry name" value="ATP SYNTHASE F1 SUBUNIT EPSILON"/>
    <property type="match status" value="1"/>
</dbReference>
<keyword evidence="5" id="KW-0496">Mitochondrion</keyword>
<dbReference type="Proteomes" id="UP000828390">
    <property type="component" value="Unassembled WGS sequence"/>
</dbReference>
<reference evidence="9" key="2">
    <citation type="submission" date="2020-11" db="EMBL/GenBank/DDBJ databases">
        <authorList>
            <person name="McCartney M.A."/>
            <person name="Auch B."/>
            <person name="Kono T."/>
            <person name="Mallez S."/>
            <person name="Becker A."/>
            <person name="Gohl D.M."/>
            <person name="Silverstein K.A.T."/>
            <person name="Koren S."/>
            <person name="Bechman K.B."/>
            <person name="Herman A."/>
            <person name="Abrahante J.E."/>
            <person name="Garbe J."/>
        </authorList>
    </citation>
    <scope>NUCLEOTIDE SEQUENCE</scope>
    <source>
        <strain evidence="9">Duluth1</strain>
        <tissue evidence="9">Whole animal</tissue>
    </source>
</reference>
<sequence length="127" mass="14167">MAQMCRNSQRQEVCSCFVKRGREENKMLTRLITSSVRAMSGDLGSGAGKGGGSGGSIRDAGGAFGKIEAGREEEYFHKLGDKQLKEFQKNMNEQKKFHEEEIKRLEASLARHKEQVKKLDKLDGDSD</sequence>
<feature type="region of interest" description="Disordered" evidence="8">
    <location>
        <begin position="39"/>
        <end position="59"/>
    </location>
</feature>
<keyword evidence="10" id="KW-1185">Reference proteome</keyword>
<feature type="compositionally biased region" description="Gly residues" evidence="8">
    <location>
        <begin position="43"/>
        <end position="55"/>
    </location>
</feature>
<name>A0A9D4DGW9_DREPO</name>
<evidence type="ECO:0000256" key="1">
    <source>
        <dbReference type="ARBA" id="ARBA00004173"/>
    </source>
</evidence>
<dbReference type="Gene3D" id="1.20.5.500">
    <property type="entry name" value="Single helix bin"/>
    <property type="match status" value="1"/>
</dbReference>
<dbReference type="GO" id="GO:0005739">
    <property type="term" value="C:mitochondrion"/>
    <property type="evidence" value="ECO:0007669"/>
    <property type="project" value="UniProtKB-SubCell"/>
</dbReference>
<dbReference type="AlphaFoldDB" id="A0A9D4DGW9"/>
<comment type="caution">
    <text evidence="9">The sequence shown here is derived from an EMBL/GenBank/DDBJ whole genome shotgun (WGS) entry which is preliminary data.</text>
</comment>
<reference evidence="9" key="1">
    <citation type="journal article" date="2019" name="bioRxiv">
        <title>The Genome of the Zebra Mussel, Dreissena polymorpha: A Resource for Invasive Species Research.</title>
        <authorList>
            <person name="McCartney M.A."/>
            <person name="Auch B."/>
            <person name="Kono T."/>
            <person name="Mallez S."/>
            <person name="Zhang Y."/>
            <person name="Obille A."/>
            <person name="Becker A."/>
            <person name="Abrahante J.E."/>
            <person name="Garbe J."/>
            <person name="Badalamenti J.P."/>
            <person name="Herman A."/>
            <person name="Mangelson H."/>
            <person name="Liachko I."/>
            <person name="Sullivan S."/>
            <person name="Sone E.D."/>
            <person name="Koren S."/>
            <person name="Silverstein K.A.T."/>
            <person name="Beckman K.B."/>
            <person name="Gohl D.M."/>
        </authorList>
    </citation>
    <scope>NUCLEOTIDE SEQUENCE</scope>
    <source>
        <strain evidence="9">Duluth1</strain>
        <tissue evidence="9">Whole animal</tissue>
    </source>
</reference>
<evidence type="ECO:0000256" key="7">
    <source>
        <dbReference type="SAM" id="Coils"/>
    </source>
</evidence>
<organism evidence="9 10">
    <name type="scientific">Dreissena polymorpha</name>
    <name type="common">Zebra mussel</name>
    <name type="synonym">Mytilus polymorpha</name>
    <dbReference type="NCBI Taxonomy" id="45954"/>
    <lineage>
        <taxon>Eukaryota</taxon>
        <taxon>Metazoa</taxon>
        <taxon>Spiralia</taxon>
        <taxon>Lophotrochozoa</taxon>
        <taxon>Mollusca</taxon>
        <taxon>Bivalvia</taxon>
        <taxon>Autobranchia</taxon>
        <taxon>Heteroconchia</taxon>
        <taxon>Euheterodonta</taxon>
        <taxon>Imparidentia</taxon>
        <taxon>Neoheterodontei</taxon>
        <taxon>Myida</taxon>
        <taxon>Dreissenoidea</taxon>
        <taxon>Dreissenidae</taxon>
        <taxon>Dreissena</taxon>
    </lineage>
</organism>
<dbReference type="InterPro" id="IPR007648">
    <property type="entry name" value="ATPase_inhibitor_mt"/>
</dbReference>
<protein>
    <recommendedName>
        <fullName evidence="6">ATP synthase F1 subunit epsilon</fullName>
    </recommendedName>
</protein>
<gene>
    <name evidence="9" type="ORF">DPMN_183080</name>
</gene>
<evidence type="ECO:0000256" key="8">
    <source>
        <dbReference type="SAM" id="MobiDB-lite"/>
    </source>
</evidence>
<keyword evidence="4 7" id="KW-0175">Coiled coil</keyword>
<dbReference type="EMBL" id="JAIWYP010000010">
    <property type="protein sequence ID" value="KAH3748633.1"/>
    <property type="molecule type" value="Genomic_DNA"/>
</dbReference>
<feature type="coiled-coil region" evidence="7">
    <location>
        <begin position="88"/>
        <end position="122"/>
    </location>
</feature>
<evidence type="ECO:0000256" key="6">
    <source>
        <dbReference type="ARBA" id="ARBA00030036"/>
    </source>
</evidence>
<dbReference type="FunFam" id="1.20.5.500:FF:000007">
    <property type="entry name" value="ATPase inhibitor, putative"/>
    <property type="match status" value="1"/>
</dbReference>
<evidence type="ECO:0000313" key="9">
    <source>
        <dbReference type="EMBL" id="KAH3748633.1"/>
    </source>
</evidence>
<dbReference type="SUPFAM" id="SSF64602">
    <property type="entry name" value="F1 ATPase inhibitor, IF1, C-terminal domain"/>
    <property type="match status" value="1"/>
</dbReference>
<evidence type="ECO:0000256" key="3">
    <source>
        <dbReference type="ARBA" id="ARBA00022946"/>
    </source>
</evidence>
<proteinExistence type="inferred from homology"/>
<comment type="subcellular location">
    <subcellularLocation>
        <location evidence="1">Mitochondrion</location>
    </subcellularLocation>
</comment>
<evidence type="ECO:0000256" key="2">
    <source>
        <dbReference type="ARBA" id="ARBA00010901"/>
    </source>
</evidence>
<evidence type="ECO:0000256" key="4">
    <source>
        <dbReference type="ARBA" id="ARBA00023054"/>
    </source>
</evidence>
<comment type="similarity">
    <text evidence="2">Belongs to the ATPase inhibitor family.</text>
</comment>
<accession>A0A9D4DGW9</accession>
<keyword evidence="3" id="KW-0809">Transit peptide</keyword>
<dbReference type="GO" id="GO:0042030">
    <property type="term" value="F:ATPase inhibitor activity"/>
    <property type="evidence" value="ECO:0007669"/>
    <property type="project" value="InterPro"/>
</dbReference>
<evidence type="ECO:0000313" key="10">
    <source>
        <dbReference type="Proteomes" id="UP000828390"/>
    </source>
</evidence>
<dbReference type="PANTHER" id="PTHR48417">
    <property type="entry name" value="ATP SYNTHASE F1 SUBUNIT EPSILON"/>
    <property type="match status" value="1"/>
</dbReference>
<dbReference type="Pfam" id="PF04568">
    <property type="entry name" value="IATP"/>
    <property type="match status" value="1"/>
</dbReference>